<evidence type="ECO:0000313" key="23">
    <source>
        <dbReference type="EMBL" id="OAY51896.1"/>
    </source>
</evidence>
<dbReference type="GO" id="GO:0004683">
    <property type="term" value="F:calcium/calmodulin-dependent protein kinase activity"/>
    <property type="evidence" value="ECO:0000318"/>
    <property type="project" value="GO_Central"/>
</dbReference>
<dbReference type="FunFam" id="3.30.200.20:FF:000004">
    <property type="entry name" value="Calcium-dependent protein kinase 1"/>
    <property type="match status" value="1"/>
</dbReference>
<dbReference type="FunFam" id="1.10.510.10:FF:000067">
    <property type="entry name" value="calcium-dependent protein kinase 13"/>
    <property type="match status" value="1"/>
</dbReference>
<dbReference type="SMART" id="SM00054">
    <property type="entry name" value="EFh"/>
    <property type="match status" value="4"/>
</dbReference>
<comment type="catalytic activity">
    <reaction evidence="17">
        <text>L-threonyl-[protein] + ATP = O-phospho-L-threonyl-[protein] + ADP + H(+)</text>
        <dbReference type="Rhea" id="RHEA:46608"/>
        <dbReference type="Rhea" id="RHEA-COMP:11060"/>
        <dbReference type="Rhea" id="RHEA-COMP:11605"/>
        <dbReference type="ChEBI" id="CHEBI:15378"/>
        <dbReference type="ChEBI" id="CHEBI:30013"/>
        <dbReference type="ChEBI" id="CHEBI:30616"/>
        <dbReference type="ChEBI" id="CHEBI:61977"/>
        <dbReference type="ChEBI" id="CHEBI:456216"/>
        <dbReference type="EC" id="2.7.11.1"/>
    </reaction>
</comment>
<evidence type="ECO:0000256" key="4">
    <source>
        <dbReference type="ARBA" id="ARBA00022527"/>
    </source>
</evidence>
<evidence type="ECO:0000256" key="14">
    <source>
        <dbReference type="ARBA" id="ARBA00023136"/>
    </source>
</evidence>
<keyword evidence="6" id="KW-0808">Transferase</keyword>
<name>A0A2C9W1W7_MANES</name>
<dbReference type="CDD" id="cd05117">
    <property type="entry name" value="STKc_CAMK"/>
    <property type="match status" value="1"/>
</dbReference>
<evidence type="ECO:0000256" key="9">
    <source>
        <dbReference type="ARBA" id="ARBA00022737"/>
    </source>
</evidence>
<comment type="catalytic activity">
    <reaction evidence="18">
        <text>L-seryl-[protein] + ATP = O-phospho-L-seryl-[protein] + ADP + H(+)</text>
        <dbReference type="Rhea" id="RHEA:17989"/>
        <dbReference type="Rhea" id="RHEA-COMP:9863"/>
        <dbReference type="Rhea" id="RHEA-COMP:11604"/>
        <dbReference type="ChEBI" id="CHEBI:15378"/>
        <dbReference type="ChEBI" id="CHEBI:29999"/>
        <dbReference type="ChEBI" id="CHEBI:30616"/>
        <dbReference type="ChEBI" id="CHEBI:83421"/>
        <dbReference type="ChEBI" id="CHEBI:456216"/>
        <dbReference type="EC" id="2.7.11.1"/>
    </reaction>
</comment>
<keyword evidence="10 19" id="KW-0547">Nucleotide-binding</keyword>
<evidence type="ECO:0000256" key="19">
    <source>
        <dbReference type="PROSITE-ProRule" id="PRU10141"/>
    </source>
</evidence>
<keyword evidence="7" id="KW-0519">Myristate</keyword>
<evidence type="ECO:0000256" key="12">
    <source>
        <dbReference type="ARBA" id="ARBA00022837"/>
    </source>
</evidence>
<dbReference type="InterPro" id="IPR000719">
    <property type="entry name" value="Prot_kinase_dom"/>
</dbReference>
<keyword evidence="9" id="KW-0677">Repeat</keyword>
<dbReference type="EC" id="2.7.11.1" evidence="3"/>
<dbReference type="Pfam" id="PF00069">
    <property type="entry name" value="Pkinase"/>
    <property type="match status" value="1"/>
</dbReference>
<evidence type="ECO:0000256" key="13">
    <source>
        <dbReference type="ARBA" id="ARBA00022840"/>
    </source>
</evidence>
<dbReference type="InterPro" id="IPR008271">
    <property type="entry name" value="Ser/Thr_kinase_AS"/>
</dbReference>
<dbReference type="PROSITE" id="PS00018">
    <property type="entry name" value="EF_HAND_1"/>
    <property type="match status" value="4"/>
</dbReference>
<dbReference type="Gene3D" id="1.10.238.10">
    <property type="entry name" value="EF-hand"/>
    <property type="match status" value="1"/>
</dbReference>
<dbReference type="InterPro" id="IPR050205">
    <property type="entry name" value="CDPK_Ser/Thr_kinases"/>
</dbReference>
<keyword evidence="4" id="KW-0723">Serine/threonine-protein kinase</keyword>
<dbReference type="GO" id="GO:0009931">
    <property type="term" value="F:calcium-dependent protein serine/threonine kinase activity"/>
    <property type="evidence" value="ECO:0000318"/>
    <property type="project" value="GO_Central"/>
</dbReference>
<dbReference type="EMBL" id="CM004390">
    <property type="protein sequence ID" value="OAY51896.1"/>
    <property type="molecule type" value="Genomic_DNA"/>
</dbReference>
<dbReference type="SUPFAM" id="SSF56112">
    <property type="entry name" value="Protein kinase-like (PK-like)"/>
    <property type="match status" value="1"/>
</dbReference>
<keyword evidence="8" id="KW-0479">Metal-binding</keyword>
<gene>
    <name evidence="23" type="ORF">MANES_04G041600v8</name>
</gene>
<keyword evidence="12" id="KW-0106">Calcium</keyword>
<dbReference type="GO" id="GO:0005634">
    <property type="term" value="C:nucleus"/>
    <property type="evidence" value="ECO:0000318"/>
    <property type="project" value="GO_Central"/>
</dbReference>
<evidence type="ECO:0000256" key="8">
    <source>
        <dbReference type="ARBA" id="ARBA00022723"/>
    </source>
</evidence>
<dbReference type="InterPro" id="IPR018247">
    <property type="entry name" value="EF_Hand_1_Ca_BS"/>
</dbReference>
<dbReference type="PROSITE" id="PS00108">
    <property type="entry name" value="PROTEIN_KINASE_ST"/>
    <property type="match status" value="1"/>
</dbReference>
<feature type="domain" description="EF-hand" evidence="22">
    <location>
        <begin position="473"/>
        <end position="508"/>
    </location>
</feature>
<evidence type="ECO:0000256" key="2">
    <source>
        <dbReference type="ARBA" id="ARBA00005354"/>
    </source>
</evidence>
<keyword evidence="11" id="KW-0418">Kinase</keyword>
<evidence type="ECO:0000256" key="20">
    <source>
        <dbReference type="SAM" id="MobiDB-lite"/>
    </source>
</evidence>
<dbReference type="GO" id="GO:0005509">
    <property type="term" value="F:calcium ion binding"/>
    <property type="evidence" value="ECO:0007669"/>
    <property type="project" value="InterPro"/>
</dbReference>
<evidence type="ECO:0000313" key="24">
    <source>
        <dbReference type="Proteomes" id="UP000091857"/>
    </source>
</evidence>
<dbReference type="InterPro" id="IPR011009">
    <property type="entry name" value="Kinase-like_dom_sf"/>
</dbReference>
<dbReference type="Gene3D" id="1.10.510.10">
    <property type="entry name" value="Transferase(Phosphotransferase) domain 1"/>
    <property type="match status" value="1"/>
</dbReference>
<dbReference type="GO" id="GO:0005524">
    <property type="term" value="F:ATP binding"/>
    <property type="evidence" value="ECO:0007669"/>
    <property type="project" value="UniProtKB-UniRule"/>
</dbReference>
<evidence type="ECO:0000259" key="22">
    <source>
        <dbReference type="PROSITE" id="PS50222"/>
    </source>
</evidence>
<keyword evidence="24" id="KW-1185">Reference proteome</keyword>
<feature type="domain" description="EF-hand" evidence="22">
    <location>
        <begin position="364"/>
        <end position="399"/>
    </location>
</feature>
<evidence type="ECO:0000256" key="17">
    <source>
        <dbReference type="ARBA" id="ARBA00047899"/>
    </source>
</evidence>
<dbReference type="SUPFAM" id="SSF47473">
    <property type="entry name" value="EF-hand"/>
    <property type="match status" value="1"/>
</dbReference>
<evidence type="ECO:0000256" key="1">
    <source>
        <dbReference type="ARBA" id="ARBA00004635"/>
    </source>
</evidence>
<dbReference type="GO" id="GO:0005886">
    <property type="term" value="C:plasma membrane"/>
    <property type="evidence" value="ECO:0000318"/>
    <property type="project" value="GO_Central"/>
</dbReference>
<dbReference type="Gramene" id="Manes.04G041600.1.v8.1">
    <property type="protein sequence ID" value="Manes.04G041600.1.v8.1.CDS"/>
    <property type="gene ID" value="Manes.04G041600.v8.1"/>
</dbReference>
<evidence type="ECO:0000256" key="16">
    <source>
        <dbReference type="ARBA" id="ARBA00024334"/>
    </source>
</evidence>
<dbReference type="CDD" id="cd00051">
    <property type="entry name" value="EFh"/>
    <property type="match status" value="1"/>
</dbReference>
<dbReference type="OrthoDB" id="40902at2759"/>
<reference evidence="24" key="1">
    <citation type="journal article" date="2016" name="Nat. Biotechnol.">
        <title>Sequencing wild and cultivated cassava and related species reveals extensive interspecific hybridization and genetic diversity.</title>
        <authorList>
            <person name="Bredeson J.V."/>
            <person name="Lyons J.B."/>
            <person name="Prochnik S.E."/>
            <person name="Wu G.A."/>
            <person name="Ha C.M."/>
            <person name="Edsinger-Gonzales E."/>
            <person name="Grimwood J."/>
            <person name="Schmutz J."/>
            <person name="Rabbi I.Y."/>
            <person name="Egesi C."/>
            <person name="Nauluvula P."/>
            <person name="Lebot V."/>
            <person name="Ndunguru J."/>
            <person name="Mkamilo G."/>
            <person name="Bart R.S."/>
            <person name="Setter T.L."/>
            <person name="Gleadow R.M."/>
            <person name="Kulakow P."/>
            <person name="Ferguson M.E."/>
            <person name="Rounsley S."/>
            <person name="Rokhsar D.S."/>
        </authorList>
    </citation>
    <scope>NUCLEOTIDE SEQUENCE [LARGE SCALE GENOMIC DNA]</scope>
    <source>
        <strain evidence="24">cv. AM560-2</strain>
    </source>
</reference>
<evidence type="ECO:0000256" key="11">
    <source>
        <dbReference type="ARBA" id="ARBA00022777"/>
    </source>
</evidence>
<evidence type="ECO:0000256" key="5">
    <source>
        <dbReference type="ARBA" id="ARBA00022553"/>
    </source>
</evidence>
<protein>
    <recommendedName>
        <fullName evidence="3">non-specific serine/threonine protein kinase</fullName>
        <ecNumber evidence="3">2.7.11.1</ecNumber>
    </recommendedName>
</protein>
<evidence type="ECO:0000256" key="18">
    <source>
        <dbReference type="ARBA" id="ARBA00048679"/>
    </source>
</evidence>
<dbReference type="AlphaFoldDB" id="A0A2C9W1W7"/>
<dbReference type="Pfam" id="PF13499">
    <property type="entry name" value="EF-hand_7"/>
    <property type="match status" value="2"/>
</dbReference>
<dbReference type="PROSITE" id="PS50011">
    <property type="entry name" value="PROTEIN_KINASE_DOM"/>
    <property type="match status" value="1"/>
</dbReference>
<keyword evidence="15" id="KW-0449">Lipoprotein</keyword>
<dbReference type="InterPro" id="IPR002048">
    <property type="entry name" value="EF_hand_dom"/>
</dbReference>
<dbReference type="PROSITE" id="PS00107">
    <property type="entry name" value="PROTEIN_KINASE_ATP"/>
    <property type="match status" value="1"/>
</dbReference>
<feature type="domain" description="EF-hand" evidence="22">
    <location>
        <begin position="400"/>
        <end position="435"/>
    </location>
</feature>
<evidence type="ECO:0000259" key="21">
    <source>
        <dbReference type="PROSITE" id="PS50011"/>
    </source>
</evidence>
<keyword evidence="5" id="KW-0597">Phosphoprotein</keyword>
<sequence>MGGCISAPGKGGRIISRRKVHYDHRPKPMPETPMAAAPSPRPTRNGVVNVLKNPTGDNIRERYHLGKELGRGEFGVTYKCFDKETGVTYACKTISKAKLRTEIDLEDVRREVEIMRRLPKHPNIVSFKEAYEDKESVYLVMELCEGGELFDRIVTKGHYTERAAAMVTKTILEIVKICHDHGVIHRDLKPENFLFADSEESSQLKAIDFGLSIFFQPGQRFSEIVGSPYYMAPEVLKRNYGPEIDVWSAGVILYILLCGVPPFWAETEEGIAHAIVGGRIDFTREPWPRVSEQAKELVKRMLDQNPYNRLTIQEVLEHPWIHNARDMPNVNLGDNVRAKIKQFSLMNKFKKRVLRVVADNLPDEQIDGIKQMFYMMDTDNTGDLSFDELKAGLHNIGHVLPDPDVRMLMDAADIDGNGTLSIEEFVAMSIHLIKIGNDEHLSQAFRFFDKDQNGYIEFDELKDAMVNDNLGPNNEQIIKDIISDVDLDKDGKISYDEFKAMMKSGMDWKMASRQYSRAMLNAVSMKLLKDKSMQLTT</sequence>
<evidence type="ECO:0000256" key="7">
    <source>
        <dbReference type="ARBA" id="ARBA00022707"/>
    </source>
</evidence>
<organism evidence="23 24">
    <name type="scientific">Manihot esculenta</name>
    <name type="common">Cassava</name>
    <name type="synonym">Jatropha manihot</name>
    <dbReference type="NCBI Taxonomy" id="3983"/>
    <lineage>
        <taxon>Eukaryota</taxon>
        <taxon>Viridiplantae</taxon>
        <taxon>Streptophyta</taxon>
        <taxon>Embryophyta</taxon>
        <taxon>Tracheophyta</taxon>
        <taxon>Spermatophyta</taxon>
        <taxon>Magnoliopsida</taxon>
        <taxon>eudicotyledons</taxon>
        <taxon>Gunneridae</taxon>
        <taxon>Pentapetalae</taxon>
        <taxon>rosids</taxon>
        <taxon>fabids</taxon>
        <taxon>Malpighiales</taxon>
        <taxon>Euphorbiaceae</taxon>
        <taxon>Crotonoideae</taxon>
        <taxon>Manihoteae</taxon>
        <taxon>Manihot</taxon>
    </lineage>
</organism>
<evidence type="ECO:0000256" key="6">
    <source>
        <dbReference type="ARBA" id="ARBA00022679"/>
    </source>
</evidence>
<feature type="domain" description="Protein kinase" evidence="21">
    <location>
        <begin position="63"/>
        <end position="321"/>
    </location>
</feature>
<dbReference type="PANTHER" id="PTHR24349">
    <property type="entry name" value="SERINE/THREONINE-PROTEIN KINASE"/>
    <property type="match status" value="1"/>
</dbReference>
<feature type="region of interest" description="Disordered" evidence="20">
    <location>
        <begin position="23"/>
        <end position="45"/>
    </location>
</feature>
<comment type="subcellular location">
    <subcellularLocation>
        <location evidence="1">Membrane</location>
        <topology evidence="1">Lipid-anchor</topology>
    </subcellularLocation>
</comment>
<evidence type="ECO:0000256" key="15">
    <source>
        <dbReference type="ARBA" id="ARBA00023288"/>
    </source>
</evidence>
<feature type="binding site" evidence="19">
    <location>
        <position position="92"/>
    </location>
    <ligand>
        <name>ATP</name>
        <dbReference type="ChEBI" id="CHEBI:30616"/>
    </ligand>
</feature>
<dbReference type="GO" id="GO:0035556">
    <property type="term" value="P:intracellular signal transduction"/>
    <property type="evidence" value="ECO:0000318"/>
    <property type="project" value="GO_Central"/>
</dbReference>
<dbReference type="FunFam" id="1.10.238.10:FF:000050">
    <property type="entry name" value="Calcium-dependent protein kinase 7"/>
    <property type="match status" value="1"/>
</dbReference>
<dbReference type="STRING" id="3983.A0A2C9W1W7"/>
<proteinExistence type="inferred from homology"/>
<comment type="similarity">
    <text evidence="16">Belongs to the protein kinase superfamily. Ser/Thr protein kinase family. CDPK subfamily.</text>
</comment>
<dbReference type="InterPro" id="IPR017441">
    <property type="entry name" value="Protein_kinase_ATP_BS"/>
</dbReference>
<dbReference type="GO" id="GO:0005737">
    <property type="term" value="C:cytoplasm"/>
    <property type="evidence" value="ECO:0000318"/>
    <property type="project" value="GO_Central"/>
</dbReference>
<dbReference type="PROSITE" id="PS50222">
    <property type="entry name" value="EF_HAND_2"/>
    <property type="match status" value="4"/>
</dbReference>
<dbReference type="SMART" id="SM00220">
    <property type="entry name" value="S_TKc"/>
    <property type="match status" value="1"/>
</dbReference>
<dbReference type="InterPro" id="IPR011992">
    <property type="entry name" value="EF-hand-dom_pair"/>
</dbReference>
<dbReference type="Proteomes" id="UP000091857">
    <property type="component" value="Chromosome 4"/>
</dbReference>
<keyword evidence="13 19" id="KW-0067">ATP-binding</keyword>
<evidence type="ECO:0000256" key="3">
    <source>
        <dbReference type="ARBA" id="ARBA00012513"/>
    </source>
</evidence>
<comment type="similarity">
    <text evidence="2">Belongs to the protein kinase superfamily. CAMK Ser/Thr protein kinase family. CaMK subfamily.</text>
</comment>
<comment type="caution">
    <text evidence="23">The sequence shown here is derived from an EMBL/GenBank/DDBJ whole genome shotgun (WGS) entry which is preliminary data.</text>
</comment>
<accession>A0A2C9W1W7</accession>
<keyword evidence="14" id="KW-0472">Membrane</keyword>
<dbReference type="GO" id="GO:0005516">
    <property type="term" value="F:calmodulin binding"/>
    <property type="evidence" value="ECO:0000318"/>
    <property type="project" value="GO_Central"/>
</dbReference>
<feature type="domain" description="EF-hand" evidence="22">
    <location>
        <begin position="436"/>
        <end position="471"/>
    </location>
</feature>
<dbReference type="Gene3D" id="3.30.200.20">
    <property type="entry name" value="Phosphorylase Kinase, domain 1"/>
    <property type="match status" value="1"/>
</dbReference>
<evidence type="ECO:0000256" key="10">
    <source>
        <dbReference type="ARBA" id="ARBA00022741"/>
    </source>
</evidence>